<dbReference type="SUPFAM" id="SSF53335">
    <property type="entry name" value="S-adenosyl-L-methionine-dependent methyltransferases"/>
    <property type="match status" value="1"/>
</dbReference>
<dbReference type="RefSeq" id="XP_018027140.1">
    <property type="nucleotide sequence ID" value="XM_018171651.2"/>
</dbReference>
<feature type="compositionally biased region" description="Basic residues" evidence="2">
    <location>
        <begin position="738"/>
        <end position="748"/>
    </location>
</feature>
<feature type="compositionally biased region" description="Polar residues" evidence="2">
    <location>
        <begin position="749"/>
        <end position="769"/>
    </location>
</feature>
<name>A0A8B7PMC3_HYAAZ</name>
<feature type="region of interest" description="Disordered" evidence="2">
    <location>
        <begin position="314"/>
        <end position="338"/>
    </location>
</feature>
<dbReference type="PANTHER" id="PTHR11579">
    <property type="entry name" value="PROTEIN-L-ISOASPARTATE O-METHYLTRANSFERASE"/>
    <property type="match status" value="1"/>
</dbReference>
<feature type="region of interest" description="Disordered" evidence="2">
    <location>
        <begin position="456"/>
        <end position="488"/>
    </location>
</feature>
<feature type="compositionally biased region" description="Basic and acidic residues" evidence="2">
    <location>
        <begin position="860"/>
        <end position="882"/>
    </location>
</feature>
<feature type="region of interest" description="Disordered" evidence="2">
    <location>
        <begin position="354"/>
        <end position="390"/>
    </location>
</feature>
<dbReference type="GeneID" id="108682487"/>
<organism evidence="3 4">
    <name type="scientific">Hyalella azteca</name>
    <name type="common">Amphipod</name>
    <dbReference type="NCBI Taxonomy" id="294128"/>
    <lineage>
        <taxon>Eukaryota</taxon>
        <taxon>Metazoa</taxon>
        <taxon>Ecdysozoa</taxon>
        <taxon>Arthropoda</taxon>
        <taxon>Crustacea</taxon>
        <taxon>Multicrustacea</taxon>
        <taxon>Malacostraca</taxon>
        <taxon>Eumalacostraca</taxon>
        <taxon>Peracarida</taxon>
        <taxon>Amphipoda</taxon>
        <taxon>Senticaudata</taxon>
        <taxon>Talitrida</taxon>
        <taxon>Talitroidea</taxon>
        <taxon>Hyalellidae</taxon>
        <taxon>Hyalella</taxon>
    </lineage>
</organism>
<feature type="region of interest" description="Disordered" evidence="2">
    <location>
        <begin position="856"/>
        <end position="919"/>
    </location>
</feature>
<sequence>MGGAVSASKSNDDMVTKLINAQYIKTPCIERAFRAVDRGNYVLNKEDAYSDNAWWTQNLHLSAPCIYAQVLEGLLLEPGKSFLNIGSGTGYLSTMVATIIGNEGSNHGVELRPDVILYAHARLKAFKKSGSYDPDFFAEPVFVEGNAYKLIPPATKYDRIYCGASVEISFLDKLRDDFLNIGGVMVAPVQNELLQVYKESKDRDIVTSLLDVSFSDLVKRTAPNPKNPHSIPNSVTLPVQTVQSLQEQCRARIIRLVKAKLLEEKRTRGGIFARAFSSENCPPVPTPYTLHPPNRLEPHNLGGKELSSDVQMSGLMSPNAPPMQPTEEVPENENQMRANGTSTHNLLRRSQMATPFTDNDSKSLQDSVEIPSTMSSERVDGPSNRARVSSTRSMSDVDLLSFGYRRDAKVIRVCGKTLLASHSSPAVKRCGPPIQKHPPFMFGRFITNFSNIDESDVDDDATVGTRYPVENDDAHSSSSASSLEDYDSTDEAIKRHRNIKAFNSLRKSTVASSSALPEASLSSTGGSTSHTQTRLEAATSSMETETHEVTNGESNCKTNPNHESEPGEDSTMTNSSNSEAVRFLIDVWENPLTDDASSALHSSRDGKDKKLSPAADDTERSERSGSNEATPVEILPGASGINYSSLVVNNAHENDIDDPTNRGIRNETSLPREASEKQHEEHSGSCNGSIEKTTSRSDDNIPSDDDQSSDSIKSTGDSCARTKAVKRQSVEDPMGRSGRCKRGNRHNSSRSQGPSVAGSTMHETQSHQSSVFRASIYRCEPNSTASHGARRFPVSFNSSPATNRHDNSSLLPGFLMGLRRLDTNNEREPSRSIAPRTRARQLSVARIALLARLPSSVEPQARDRNQTLEDQHEEARRPRVPDDGEEMEVDAREGADAEEELTDEESEDDASDLSDFPSVDEFEEERFLYTNNSLGGARYYASEKNYVSSSDEEPEYFQDHFRKASNANCTAPDMQAQQPPPRDQAPKRSRMRTGPHRPPPLWVRGTDGFDSYLDYRNSQLPFPRLPREFRLEIRILDRLQRLPLPPPIRDHLLLGNWTSIQRKVAHAQVPIDESEEMEVLMV</sequence>
<evidence type="ECO:0000313" key="4">
    <source>
        <dbReference type="RefSeq" id="XP_018027140.1"/>
    </source>
</evidence>
<feature type="compositionally biased region" description="Polar residues" evidence="2">
    <location>
        <begin position="354"/>
        <end position="376"/>
    </location>
</feature>
<accession>A0A8B7PMC3</accession>
<dbReference type="Pfam" id="PF01135">
    <property type="entry name" value="PCMT"/>
    <property type="match status" value="1"/>
</dbReference>
<feature type="region of interest" description="Disordered" evidence="2">
    <location>
        <begin position="968"/>
        <end position="1001"/>
    </location>
</feature>
<gene>
    <name evidence="4" type="primary">LOC108682487</name>
</gene>
<proteinExistence type="inferred from homology"/>
<feature type="compositionally biased region" description="Acidic residues" evidence="2">
    <location>
        <begin position="896"/>
        <end position="919"/>
    </location>
</feature>
<dbReference type="Gene3D" id="3.40.50.150">
    <property type="entry name" value="Vaccinia Virus protein VP39"/>
    <property type="match status" value="1"/>
</dbReference>
<feature type="region of interest" description="Disordered" evidence="2">
    <location>
        <begin position="784"/>
        <end position="808"/>
    </location>
</feature>
<dbReference type="Proteomes" id="UP000694843">
    <property type="component" value="Unplaced"/>
</dbReference>
<feature type="compositionally biased region" description="Polar residues" evidence="2">
    <location>
        <begin position="530"/>
        <end position="543"/>
    </location>
</feature>
<feature type="compositionally biased region" description="Basic and acidic residues" evidence="2">
    <location>
        <begin position="673"/>
        <end position="683"/>
    </location>
</feature>
<feature type="region of interest" description="Disordered" evidence="2">
    <location>
        <begin position="596"/>
        <end position="636"/>
    </location>
</feature>
<dbReference type="OrthoDB" id="10257972at2759"/>
<dbReference type="AlphaFoldDB" id="A0A8B7PMC3"/>
<feature type="region of interest" description="Disordered" evidence="2">
    <location>
        <begin position="652"/>
        <end position="769"/>
    </location>
</feature>
<feature type="compositionally biased region" description="Basic and acidic residues" evidence="2">
    <location>
        <begin position="602"/>
        <end position="625"/>
    </location>
</feature>
<evidence type="ECO:0000313" key="3">
    <source>
        <dbReference type="Proteomes" id="UP000694843"/>
    </source>
</evidence>
<reference evidence="4" key="1">
    <citation type="submission" date="2025-08" db="UniProtKB">
        <authorList>
            <consortium name="RefSeq"/>
        </authorList>
    </citation>
    <scope>IDENTIFICATION</scope>
    <source>
        <tissue evidence="4">Whole organism</tissue>
    </source>
</reference>
<feature type="compositionally biased region" description="Low complexity" evidence="2">
    <location>
        <begin position="511"/>
        <end position="529"/>
    </location>
</feature>
<protein>
    <submittedName>
        <fullName evidence="4">Uncharacterized protein LOC108682487</fullName>
    </submittedName>
</protein>
<dbReference type="KEGG" id="hazt:108682487"/>
<dbReference type="InterPro" id="IPR000682">
    <property type="entry name" value="PCMT"/>
</dbReference>
<dbReference type="InterPro" id="IPR029063">
    <property type="entry name" value="SAM-dependent_MTases_sf"/>
</dbReference>
<dbReference type="GO" id="GO:0005737">
    <property type="term" value="C:cytoplasm"/>
    <property type="evidence" value="ECO:0007669"/>
    <property type="project" value="TreeGrafter"/>
</dbReference>
<dbReference type="PANTHER" id="PTHR11579:SF9">
    <property type="entry name" value="PROTEIN-L-ISOASPARTATE O-METHYLTRANSFERASE"/>
    <property type="match status" value="1"/>
</dbReference>
<feature type="region of interest" description="Disordered" evidence="2">
    <location>
        <begin position="507"/>
        <end position="576"/>
    </location>
</feature>
<evidence type="ECO:0000256" key="2">
    <source>
        <dbReference type="SAM" id="MobiDB-lite"/>
    </source>
</evidence>
<dbReference type="GO" id="GO:0004719">
    <property type="term" value="F:protein-L-isoaspartate (D-aspartate) O-methyltransferase activity"/>
    <property type="evidence" value="ECO:0007669"/>
    <property type="project" value="InterPro"/>
</dbReference>
<keyword evidence="3" id="KW-1185">Reference proteome</keyword>
<evidence type="ECO:0000256" key="1">
    <source>
        <dbReference type="ARBA" id="ARBA00005369"/>
    </source>
</evidence>
<comment type="similarity">
    <text evidence="1">Belongs to the methyltransferase superfamily. L-isoaspartyl/D-aspartyl protein methyltransferase family.</text>
</comment>